<keyword evidence="1" id="KW-0812">Transmembrane</keyword>
<reference evidence="2 3" key="1">
    <citation type="submission" date="2023-08" db="EMBL/GenBank/DDBJ databases">
        <title>Black Yeasts Isolated from many extreme environments.</title>
        <authorList>
            <person name="Coleine C."/>
            <person name="Stajich J.E."/>
            <person name="Selbmann L."/>
        </authorList>
    </citation>
    <scope>NUCLEOTIDE SEQUENCE [LARGE SCALE GENOMIC DNA]</scope>
    <source>
        <strain evidence="2 3">CCFEE 5885</strain>
    </source>
</reference>
<evidence type="ECO:0000256" key="1">
    <source>
        <dbReference type="SAM" id="Phobius"/>
    </source>
</evidence>
<comment type="caution">
    <text evidence="2">The sequence shown here is derived from an EMBL/GenBank/DDBJ whole genome shotgun (WGS) entry which is preliminary data.</text>
</comment>
<feature type="transmembrane region" description="Helical" evidence="1">
    <location>
        <begin position="41"/>
        <end position="66"/>
    </location>
</feature>
<evidence type="ECO:0000313" key="3">
    <source>
        <dbReference type="Proteomes" id="UP001345013"/>
    </source>
</evidence>
<protein>
    <submittedName>
        <fullName evidence="2">Uncharacterized protein</fullName>
    </submittedName>
</protein>
<keyword evidence="3" id="KW-1185">Reference proteome</keyword>
<sequence length="297" mass="30767">MKIQNYLLPTLFLALRPSGVSAGIIPLFILAAEIGIIGGTAFNAIGVATAVVAAGAIAGSAGAVAVNEKEEKASKASVYSVMSVISVSSASVASVSSQSSEISASKESVAVARASDERGLRSGLAKLTSAQAAAASSFDPALNVFTFDDPATRSKRSIQPQETSSPSTYLSQLIRRRMDLTKRNIATNATGWPIAPVGVPQFNFDDCLLDVRDHLNGGGNITVYQPEGVPQAVQADHVPPRCMVLANVVLASSATGKTHPVPFGSASLRWLGVTEGEINDLNNFFKSHGQAPPPPPA</sequence>
<evidence type="ECO:0000313" key="2">
    <source>
        <dbReference type="EMBL" id="KAK5092539.1"/>
    </source>
</evidence>
<dbReference type="EMBL" id="JAVRRG010000056">
    <property type="protein sequence ID" value="KAK5092539.1"/>
    <property type="molecule type" value="Genomic_DNA"/>
</dbReference>
<keyword evidence="1" id="KW-1133">Transmembrane helix</keyword>
<proteinExistence type="predicted"/>
<gene>
    <name evidence="2" type="ORF">LTR24_005117</name>
</gene>
<organism evidence="2 3">
    <name type="scientific">Lithohypha guttulata</name>
    <dbReference type="NCBI Taxonomy" id="1690604"/>
    <lineage>
        <taxon>Eukaryota</taxon>
        <taxon>Fungi</taxon>
        <taxon>Dikarya</taxon>
        <taxon>Ascomycota</taxon>
        <taxon>Pezizomycotina</taxon>
        <taxon>Eurotiomycetes</taxon>
        <taxon>Chaetothyriomycetidae</taxon>
        <taxon>Chaetothyriales</taxon>
        <taxon>Trichomeriaceae</taxon>
        <taxon>Lithohypha</taxon>
    </lineage>
</organism>
<keyword evidence="1" id="KW-0472">Membrane</keyword>
<name>A0ABR0K9W2_9EURO</name>
<dbReference type="Proteomes" id="UP001345013">
    <property type="component" value="Unassembled WGS sequence"/>
</dbReference>
<accession>A0ABR0K9W2</accession>